<proteinExistence type="predicted"/>
<sequence>MGGEHPGDIGHHGSPSACDCCSRAPERAVV</sequence>
<accession>A0ABR9M0M1</accession>
<evidence type="ECO:0000256" key="1">
    <source>
        <dbReference type="SAM" id="MobiDB-lite"/>
    </source>
</evidence>
<gene>
    <name evidence="2" type="ORF">H4W80_004702</name>
</gene>
<name>A0ABR9M0M1_9ACTN</name>
<evidence type="ECO:0000313" key="2">
    <source>
        <dbReference type="EMBL" id="MBE1586444.1"/>
    </source>
</evidence>
<keyword evidence="3" id="KW-1185">Reference proteome</keyword>
<feature type="compositionally biased region" description="Basic and acidic residues" evidence="1">
    <location>
        <begin position="1"/>
        <end position="11"/>
    </location>
</feature>
<protein>
    <submittedName>
        <fullName evidence="2">Uncharacterized protein</fullName>
    </submittedName>
</protein>
<reference evidence="2 3" key="1">
    <citation type="submission" date="2020-10" db="EMBL/GenBank/DDBJ databases">
        <title>Sequencing the genomes of 1000 actinobacteria strains.</title>
        <authorList>
            <person name="Klenk H.-P."/>
        </authorList>
    </citation>
    <scope>NUCLEOTIDE SEQUENCE [LARGE SCALE GENOMIC DNA]</scope>
    <source>
        <strain evidence="2 3">DSM 43173</strain>
    </source>
</reference>
<feature type="region of interest" description="Disordered" evidence="1">
    <location>
        <begin position="1"/>
        <end position="21"/>
    </location>
</feature>
<comment type="caution">
    <text evidence="2">The sequence shown here is derived from an EMBL/GenBank/DDBJ whole genome shotgun (WGS) entry which is preliminary data.</text>
</comment>
<dbReference type="Proteomes" id="UP000633509">
    <property type="component" value="Unassembled WGS sequence"/>
</dbReference>
<organism evidence="2 3">
    <name type="scientific">Nonomuraea angiospora</name>
    <dbReference type="NCBI Taxonomy" id="46172"/>
    <lineage>
        <taxon>Bacteria</taxon>
        <taxon>Bacillati</taxon>
        <taxon>Actinomycetota</taxon>
        <taxon>Actinomycetes</taxon>
        <taxon>Streptosporangiales</taxon>
        <taxon>Streptosporangiaceae</taxon>
        <taxon>Nonomuraea</taxon>
    </lineage>
</organism>
<evidence type="ECO:0000313" key="3">
    <source>
        <dbReference type="Proteomes" id="UP000633509"/>
    </source>
</evidence>
<dbReference type="EMBL" id="JADBEK010000001">
    <property type="protein sequence ID" value="MBE1586444.1"/>
    <property type="molecule type" value="Genomic_DNA"/>
</dbReference>